<reference evidence="3" key="2">
    <citation type="submission" date="2019-07" db="EMBL/GenBank/DDBJ databases">
        <authorList>
            <person name="Yang Y."/>
            <person name="Bocs S."/>
            <person name="Baudouin L."/>
        </authorList>
    </citation>
    <scope>NUCLEOTIDE SEQUENCE</scope>
    <source>
        <tissue evidence="3">Spear leaf of Hainan Tall coconut</tissue>
    </source>
</reference>
<dbReference type="Proteomes" id="UP000797356">
    <property type="component" value="Chromosome 16"/>
</dbReference>
<evidence type="ECO:0000313" key="4">
    <source>
        <dbReference type="Proteomes" id="UP000797356"/>
    </source>
</evidence>
<dbReference type="AlphaFoldDB" id="A0A8K0IXJ4"/>
<feature type="signal peptide" evidence="2">
    <location>
        <begin position="1"/>
        <end position="29"/>
    </location>
</feature>
<accession>A0A8K0IXJ4</accession>
<feature type="coiled-coil region" evidence="1">
    <location>
        <begin position="87"/>
        <end position="163"/>
    </location>
</feature>
<organism evidence="3 4">
    <name type="scientific">Cocos nucifera</name>
    <name type="common">Coconut palm</name>
    <dbReference type="NCBI Taxonomy" id="13894"/>
    <lineage>
        <taxon>Eukaryota</taxon>
        <taxon>Viridiplantae</taxon>
        <taxon>Streptophyta</taxon>
        <taxon>Embryophyta</taxon>
        <taxon>Tracheophyta</taxon>
        <taxon>Spermatophyta</taxon>
        <taxon>Magnoliopsida</taxon>
        <taxon>Liliopsida</taxon>
        <taxon>Arecaceae</taxon>
        <taxon>Arecoideae</taxon>
        <taxon>Cocoseae</taxon>
        <taxon>Attaleinae</taxon>
        <taxon>Cocos</taxon>
    </lineage>
</organism>
<name>A0A8K0IXJ4_COCNU</name>
<feature type="coiled-coil region" evidence="1">
    <location>
        <begin position="261"/>
        <end position="288"/>
    </location>
</feature>
<evidence type="ECO:0000256" key="1">
    <source>
        <dbReference type="SAM" id="Coils"/>
    </source>
</evidence>
<keyword evidence="4" id="KW-1185">Reference proteome</keyword>
<keyword evidence="1" id="KW-0175">Coiled coil</keyword>
<dbReference type="EMBL" id="CM017887">
    <property type="protein sequence ID" value="KAG1370931.1"/>
    <property type="molecule type" value="Genomic_DNA"/>
</dbReference>
<evidence type="ECO:0000256" key="2">
    <source>
        <dbReference type="SAM" id="SignalP"/>
    </source>
</evidence>
<gene>
    <name evidence="3" type="ORF">COCNU_16G000250</name>
</gene>
<evidence type="ECO:0000313" key="3">
    <source>
        <dbReference type="EMBL" id="KAG1370931.1"/>
    </source>
</evidence>
<proteinExistence type="predicted"/>
<protein>
    <submittedName>
        <fullName evidence="3">Uncharacterized protein</fullName>
    </submittedName>
</protein>
<feature type="chain" id="PRO_5035460176" evidence="2">
    <location>
        <begin position="30"/>
        <end position="387"/>
    </location>
</feature>
<keyword evidence="2" id="KW-0732">Signal</keyword>
<reference evidence="3" key="1">
    <citation type="journal article" date="2017" name="Gigascience">
        <title>The genome draft of coconut (Cocos nucifera).</title>
        <authorList>
            <person name="Xiao Y."/>
            <person name="Xu P."/>
            <person name="Fan H."/>
            <person name="Baudouin L."/>
            <person name="Xia W."/>
            <person name="Bocs S."/>
            <person name="Xu J."/>
            <person name="Li Q."/>
            <person name="Guo A."/>
            <person name="Zhou L."/>
            <person name="Li J."/>
            <person name="Wu Y."/>
            <person name="Ma Z."/>
            <person name="Armero A."/>
            <person name="Issali A.E."/>
            <person name="Liu N."/>
            <person name="Peng M."/>
            <person name="Yang Y."/>
        </authorList>
    </citation>
    <scope>NUCLEOTIDE SEQUENCE</scope>
    <source>
        <tissue evidence="3">Spear leaf of Hainan Tall coconut</tissue>
    </source>
</reference>
<comment type="caution">
    <text evidence="3">The sequence shown here is derived from an EMBL/GenBank/DDBJ whole genome shotgun (WGS) entry which is preliminary data.</text>
</comment>
<feature type="coiled-coil region" evidence="1">
    <location>
        <begin position="339"/>
        <end position="366"/>
    </location>
</feature>
<sequence>MKRLSGLGSSCPFILSLLELFSFLNISETDKLEELKKGMAKKRKALATPGTQKRCKVGEAASKSLSARVSSATVELCHYVIIFANMIRTIRADIVEAQKKCEETETVAAEARSVMATSEAEVKRLKEALGSAKNELALEKKKRRAAEAKIADAEKEMEGKIVEAGRLMVEAFQGSKEFSTEKIQFSIEAFIAGQEGCRQKVSARYPDLNFSFLDKGEPNDDQQTLDLAVIEEQPQLDPMTEKAPVIASAKVGLLLIEGDHLEAFEKNVDQVERKVAKAKQKFLKIKRSYDESLIEIKCLRSTIWKDTKAHAVKRSRLADEWKRLAKVAKERTWGAAVKIARYRIELRSAQERISTLERYINSLKIADEVKWGIAKKVGLLRYELYTA</sequence>